<organism evidence="2 3">
    <name type="scientific">Marininema halotolerans</name>
    <dbReference type="NCBI Taxonomy" id="1155944"/>
    <lineage>
        <taxon>Bacteria</taxon>
        <taxon>Bacillati</taxon>
        <taxon>Bacillota</taxon>
        <taxon>Bacilli</taxon>
        <taxon>Bacillales</taxon>
        <taxon>Thermoactinomycetaceae</taxon>
        <taxon>Marininema</taxon>
    </lineage>
</organism>
<name>A0A1I6SGI4_9BACL</name>
<evidence type="ECO:0000313" key="3">
    <source>
        <dbReference type="Proteomes" id="UP000198660"/>
    </source>
</evidence>
<proteinExistence type="predicted"/>
<dbReference type="AlphaFoldDB" id="A0A1I6SGI4"/>
<protein>
    <recommendedName>
        <fullName evidence="4">Phage tail assembly chaperone protein, TAC</fullName>
    </recommendedName>
</protein>
<evidence type="ECO:0000313" key="2">
    <source>
        <dbReference type="EMBL" id="SFS75858.1"/>
    </source>
</evidence>
<dbReference type="RefSeq" id="WP_091837186.1">
    <property type="nucleotide sequence ID" value="NZ_FPAA01000007.1"/>
</dbReference>
<reference evidence="3" key="1">
    <citation type="submission" date="2016-10" db="EMBL/GenBank/DDBJ databases">
        <authorList>
            <person name="Varghese N."/>
            <person name="Submissions S."/>
        </authorList>
    </citation>
    <scope>NUCLEOTIDE SEQUENCE [LARGE SCALE GENOMIC DNA]</scope>
    <source>
        <strain evidence="3">DSM 45789</strain>
    </source>
</reference>
<dbReference type="EMBL" id="FPAA01000007">
    <property type="protein sequence ID" value="SFS75858.1"/>
    <property type="molecule type" value="Genomic_DNA"/>
</dbReference>
<accession>A0A1I6SGI4</accession>
<dbReference type="Proteomes" id="UP000198660">
    <property type="component" value="Unassembled WGS sequence"/>
</dbReference>
<feature type="region of interest" description="Disordered" evidence="1">
    <location>
        <begin position="94"/>
        <end position="115"/>
    </location>
</feature>
<evidence type="ECO:0008006" key="4">
    <source>
        <dbReference type="Google" id="ProtNLM"/>
    </source>
</evidence>
<dbReference type="OrthoDB" id="1801573at2"/>
<sequence length="115" mass="12701">MANKQRGIVDIQLDKKRRLKFNMNALTELEDALGMPITGLSSQKVGMKELRAMLWAGLLHEDADLTLKEAGDLMEMEKLHEISEKVTEAMTIAFPQQGKKKKVSGPNGVGPKPNA</sequence>
<keyword evidence="3" id="KW-1185">Reference proteome</keyword>
<evidence type="ECO:0000256" key="1">
    <source>
        <dbReference type="SAM" id="MobiDB-lite"/>
    </source>
</evidence>
<gene>
    <name evidence="2" type="ORF">SAMN05444972_10757</name>
</gene>